<gene>
    <name evidence="9" type="ORF">OSB04_028339</name>
</gene>
<dbReference type="GO" id="GO:0008233">
    <property type="term" value="F:peptidase activity"/>
    <property type="evidence" value="ECO:0007669"/>
    <property type="project" value="UniProtKB-KW"/>
</dbReference>
<dbReference type="Gene3D" id="3.10.10.10">
    <property type="entry name" value="HIV Type 1 Reverse Transcriptase, subunit A, domain 1"/>
    <property type="match status" value="1"/>
</dbReference>
<dbReference type="Proteomes" id="UP001172457">
    <property type="component" value="Chromosome 7"/>
</dbReference>
<keyword evidence="4" id="KW-0540">Nuclease</keyword>
<dbReference type="Pfam" id="PF00078">
    <property type="entry name" value="RVT_1"/>
    <property type="match status" value="1"/>
</dbReference>
<keyword evidence="5" id="KW-0255">Endonuclease</keyword>
<evidence type="ECO:0000256" key="2">
    <source>
        <dbReference type="ARBA" id="ARBA00022679"/>
    </source>
</evidence>
<keyword evidence="6" id="KW-0378">Hydrolase</keyword>
<dbReference type="SUPFAM" id="SSF53098">
    <property type="entry name" value="Ribonuclease H-like"/>
    <property type="match status" value="1"/>
</dbReference>
<sequence length="595" mass="68507">MATTRVQGEDSQLKKHIEEVVVAGDKSKEENQVSDIRISEIFQKSLSESETENPDIRYSDIRIFGYFRIGSFRVFGCRIGFGFFEHPYRYPHSHKSKIERQVHELLELGVIHPSNSLYSNLVILVRKKDHTWRMCVDYQALNKATIQDKHPNHVVDELIDELRGTRFFSKLDLKFGYNQVRMRPNGIEKTAFRTHNGHYKFLVMPFGLTNAPATFQVIMNDIFRPYQHKCIVVFFDDILVYSPTWEQLLTDLSTDLATLSSHLRVVLEWPTTKQVKGVQGFLGLSGCYHKFVRNYGAISRPLTELTKKDNFLWNPKAQHAFDLFKAAITSAPCDTSGRGIGAVLIQQQWPIAFFSRALSDRNLAKSVYEQKIMALALAVQHWRSYLLGTIFIMYIDHKSLKHLLHQRITTPEQQNWVAKLLVVDALSRRDDEGNFGTMAYQPVWVQGAALLDEATFDPMLRKCELNANKLRVPFWDIRFTKEFCIIRIVCSSLSCYLNFIRQPQGATRAIFVLIVVWQQIFISQACDTCQQCKSSSLTPTGLLQPLDIPEAIWEHLSMDFILGLPKSRGFNAILVVVDRLSKYSHFILLCHPYTA</sequence>
<evidence type="ECO:0000259" key="8">
    <source>
        <dbReference type="PROSITE" id="PS50878"/>
    </source>
</evidence>
<protein>
    <recommendedName>
        <fullName evidence="8">Reverse transcriptase domain-containing protein</fullName>
    </recommendedName>
</protein>
<evidence type="ECO:0000313" key="10">
    <source>
        <dbReference type="Proteomes" id="UP001172457"/>
    </source>
</evidence>
<dbReference type="CDD" id="cd09274">
    <property type="entry name" value="RNase_HI_RT_Ty3"/>
    <property type="match status" value="1"/>
</dbReference>
<dbReference type="AlphaFoldDB" id="A0AA38SMY4"/>
<dbReference type="FunFam" id="3.10.10.10:FF:000007">
    <property type="entry name" value="Retrovirus-related Pol polyprotein from transposon 17.6-like Protein"/>
    <property type="match status" value="1"/>
</dbReference>
<comment type="caution">
    <text evidence="9">The sequence shown here is derived from an EMBL/GenBank/DDBJ whole genome shotgun (WGS) entry which is preliminary data.</text>
</comment>
<proteinExistence type="predicted"/>
<keyword evidence="2" id="KW-0808">Transferase</keyword>
<dbReference type="GO" id="GO:0006508">
    <property type="term" value="P:proteolysis"/>
    <property type="evidence" value="ECO:0007669"/>
    <property type="project" value="UniProtKB-KW"/>
</dbReference>
<dbReference type="InterPro" id="IPR043128">
    <property type="entry name" value="Rev_trsase/Diguanyl_cyclase"/>
</dbReference>
<evidence type="ECO:0000256" key="5">
    <source>
        <dbReference type="ARBA" id="ARBA00022759"/>
    </source>
</evidence>
<keyword evidence="3" id="KW-0548">Nucleotidyltransferase</keyword>
<reference evidence="9" key="1">
    <citation type="submission" date="2023-03" db="EMBL/GenBank/DDBJ databases">
        <title>Chromosome-scale reference genome and RAD-based genetic map of yellow starthistle (Centaurea solstitialis) reveal putative structural variation and QTLs associated with invader traits.</title>
        <authorList>
            <person name="Reatini B."/>
            <person name="Cang F.A."/>
            <person name="Jiang Q."/>
            <person name="Mckibben M.T.W."/>
            <person name="Barker M.S."/>
            <person name="Rieseberg L.H."/>
            <person name="Dlugosch K.M."/>
        </authorList>
    </citation>
    <scope>NUCLEOTIDE SEQUENCE</scope>
    <source>
        <strain evidence="9">CAN-66</strain>
        <tissue evidence="9">Leaf</tissue>
    </source>
</reference>
<dbReference type="InterPro" id="IPR041373">
    <property type="entry name" value="RT_RNaseH"/>
</dbReference>
<dbReference type="CDD" id="cd01647">
    <property type="entry name" value="RT_LTR"/>
    <property type="match status" value="1"/>
</dbReference>
<keyword evidence="7" id="KW-0695">RNA-directed DNA polymerase</keyword>
<evidence type="ECO:0000256" key="1">
    <source>
        <dbReference type="ARBA" id="ARBA00022670"/>
    </source>
</evidence>
<keyword evidence="10" id="KW-1185">Reference proteome</keyword>
<evidence type="ECO:0000256" key="4">
    <source>
        <dbReference type="ARBA" id="ARBA00022722"/>
    </source>
</evidence>
<keyword evidence="1" id="KW-0645">Protease</keyword>
<dbReference type="InterPro" id="IPR050951">
    <property type="entry name" value="Retrovirus_Pol_polyprotein"/>
</dbReference>
<name>A0AA38SMY4_9ASTR</name>
<evidence type="ECO:0000256" key="7">
    <source>
        <dbReference type="ARBA" id="ARBA00022918"/>
    </source>
</evidence>
<dbReference type="Gene3D" id="3.30.70.270">
    <property type="match status" value="2"/>
</dbReference>
<dbReference type="PANTHER" id="PTHR37984:SF5">
    <property type="entry name" value="PROTEIN NYNRIN-LIKE"/>
    <property type="match status" value="1"/>
</dbReference>
<dbReference type="GO" id="GO:0003964">
    <property type="term" value="F:RNA-directed DNA polymerase activity"/>
    <property type="evidence" value="ECO:0007669"/>
    <property type="project" value="UniProtKB-KW"/>
</dbReference>
<dbReference type="EMBL" id="JARYMX010000007">
    <property type="protein sequence ID" value="KAJ9541833.1"/>
    <property type="molecule type" value="Genomic_DNA"/>
</dbReference>
<dbReference type="GO" id="GO:0004519">
    <property type="term" value="F:endonuclease activity"/>
    <property type="evidence" value="ECO:0007669"/>
    <property type="project" value="UniProtKB-KW"/>
</dbReference>
<dbReference type="Pfam" id="PF17917">
    <property type="entry name" value="RT_RNaseH"/>
    <property type="match status" value="1"/>
</dbReference>
<dbReference type="InterPro" id="IPR012337">
    <property type="entry name" value="RNaseH-like_sf"/>
</dbReference>
<organism evidence="9 10">
    <name type="scientific">Centaurea solstitialis</name>
    <name type="common">yellow star-thistle</name>
    <dbReference type="NCBI Taxonomy" id="347529"/>
    <lineage>
        <taxon>Eukaryota</taxon>
        <taxon>Viridiplantae</taxon>
        <taxon>Streptophyta</taxon>
        <taxon>Embryophyta</taxon>
        <taxon>Tracheophyta</taxon>
        <taxon>Spermatophyta</taxon>
        <taxon>Magnoliopsida</taxon>
        <taxon>eudicotyledons</taxon>
        <taxon>Gunneridae</taxon>
        <taxon>Pentapetalae</taxon>
        <taxon>asterids</taxon>
        <taxon>campanulids</taxon>
        <taxon>Asterales</taxon>
        <taxon>Asteraceae</taxon>
        <taxon>Carduoideae</taxon>
        <taxon>Cardueae</taxon>
        <taxon>Centaureinae</taxon>
        <taxon>Centaurea</taxon>
    </lineage>
</organism>
<dbReference type="SUPFAM" id="SSF56672">
    <property type="entry name" value="DNA/RNA polymerases"/>
    <property type="match status" value="1"/>
</dbReference>
<dbReference type="Gene3D" id="3.30.420.10">
    <property type="entry name" value="Ribonuclease H-like superfamily/Ribonuclease H"/>
    <property type="match status" value="1"/>
</dbReference>
<dbReference type="InterPro" id="IPR000477">
    <property type="entry name" value="RT_dom"/>
</dbReference>
<feature type="domain" description="Reverse transcriptase" evidence="8">
    <location>
        <begin position="106"/>
        <end position="286"/>
    </location>
</feature>
<evidence type="ECO:0000313" key="9">
    <source>
        <dbReference type="EMBL" id="KAJ9541833.1"/>
    </source>
</evidence>
<evidence type="ECO:0000256" key="3">
    <source>
        <dbReference type="ARBA" id="ARBA00022695"/>
    </source>
</evidence>
<evidence type="ECO:0000256" key="6">
    <source>
        <dbReference type="ARBA" id="ARBA00022801"/>
    </source>
</evidence>
<dbReference type="GO" id="GO:0003676">
    <property type="term" value="F:nucleic acid binding"/>
    <property type="evidence" value="ECO:0007669"/>
    <property type="project" value="InterPro"/>
</dbReference>
<dbReference type="InterPro" id="IPR036397">
    <property type="entry name" value="RNaseH_sf"/>
</dbReference>
<dbReference type="PROSITE" id="PS50878">
    <property type="entry name" value="RT_POL"/>
    <property type="match status" value="1"/>
</dbReference>
<dbReference type="InterPro" id="IPR043502">
    <property type="entry name" value="DNA/RNA_pol_sf"/>
</dbReference>
<dbReference type="PANTHER" id="PTHR37984">
    <property type="entry name" value="PROTEIN CBG26694"/>
    <property type="match status" value="1"/>
</dbReference>
<accession>A0AA38SMY4</accession>